<dbReference type="EMBL" id="QPGR01000007">
    <property type="protein sequence ID" value="TBR81058.1"/>
    <property type="molecule type" value="Genomic_DNA"/>
</dbReference>
<comment type="subcellular location">
    <subcellularLocation>
        <location evidence="1">Cell membrane</location>
        <topology evidence="1">Multi-pass membrane protein</topology>
    </subcellularLocation>
</comment>
<dbReference type="GO" id="GO:0022857">
    <property type="term" value="F:transmembrane transporter activity"/>
    <property type="evidence" value="ECO:0007669"/>
    <property type="project" value="InterPro"/>
</dbReference>
<dbReference type="InterPro" id="IPR047200">
    <property type="entry name" value="MFS_YcaD-like"/>
</dbReference>
<dbReference type="AlphaFoldDB" id="A0A4Q9JVZ3"/>
<feature type="transmembrane region" description="Helical" evidence="7">
    <location>
        <begin position="159"/>
        <end position="179"/>
    </location>
</feature>
<feature type="transmembrane region" description="Helical" evidence="7">
    <location>
        <begin position="235"/>
        <end position="258"/>
    </location>
</feature>
<feature type="transmembrane region" description="Helical" evidence="7">
    <location>
        <begin position="98"/>
        <end position="121"/>
    </location>
</feature>
<evidence type="ECO:0000256" key="3">
    <source>
        <dbReference type="ARBA" id="ARBA00022475"/>
    </source>
</evidence>
<evidence type="ECO:0000256" key="6">
    <source>
        <dbReference type="ARBA" id="ARBA00023136"/>
    </source>
</evidence>
<dbReference type="Pfam" id="PF07690">
    <property type="entry name" value="MFS_1"/>
    <property type="match status" value="1"/>
</dbReference>
<accession>A0A4Q9JVZ3</accession>
<evidence type="ECO:0000313" key="9">
    <source>
        <dbReference type="EMBL" id="TBR81058.1"/>
    </source>
</evidence>
<evidence type="ECO:0000313" key="10">
    <source>
        <dbReference type="Proteomes" id="UP000292583"/>
    </source>
</evidence>
<dbReference type="InterPro" id="IPR011701">
    <property type="entry name" value="MFS"/>
</dbReference>
<dbReference type="InterPro" id="IPR020846">
    <property type="entry name" value="MFS_dom"/>
</dbReference>
<feature type="transmembrane region" description="Helical" evidence="7">
    <location>
        <begin position="12"/>
        <end position="35"/>
    </location>
</feature>
<dbReference type="PANTHER" id="PTHR23521:SF2">
    <property type="entry name" value="TRANSPORTER MFS SUPERFAMILY"/>
    <property type="match status" value="1"/>
</dbReference>
<feature type="transmembrane region" description="Helical" evidence="7">
    <location>
        <begin position="358"/>
        <end position="379"/>
    </location>
</feature>
<feature type="transmembrane region" description="Helical" evidence="7">
    <location>
        <begin position="200"/>
        <end position="229"/>
    </location>
</feature>
<dbReference type="CDD" id="cd17477">
    <property type="entry name" value="MFS_YcaD_like"/>
    <property type="match status" value="1"/>
</dbReference>
<dbReference type="GO" id="GO:0005886">
    <property type="term" value="C:plasma membrane"/>
    <property type="evidence" value="ECO:0007669"/>
    <property type="project" value="UniProtKB-SubCell"/>
</dbReference>
<reference evidence="9 10" key="1">
    <citation type="submission" date="2018-07" db="EMBL/GenBank/DDBJ databases">
        <title>Campylobacter zealandensis sp. nov., isolated from birds and water in New Zealand.</title>
        <authorList>
            <person name="Wilkinson D.A."/>
            <person name="Biggs P.J."/>
            <person name="French N.P."/>
            <person name="Midwinter A.C."/>
        </authorList>
    </citation>
    <scope>NUCLEOTIDE SEQUENCE [LARGE SCALE GENOMIC DNA]</scope>
    <source>
        <strain evidence="9 10">B423b</strain>
    </source>
</reference>
<feature type="transmembrane region" description="Helical" evidence="7">
    <location>
        <begin position="290"/>
        <end position="311"/>
    </location>
</feature>
<keyword evidence="2" id="KW-0813">Transport</keyword>
<protein>
    <submittedName>
        <fullName evidence="9">MFS transporter</fullName>
    </submittedName>
</protein>
<evidence type="ECO:0000256" key="4">
    <source>
        <dbReference type="ARBA" id="ARBA00022692"/>
    </source>
</evidence>
<feature type="transmembrane region" description="Helical" evidence="7">
    <location>
        <begin position="41"/>
        <end position="63"/>
    </location>
</feature>
<dbReference type="Gene3D" id="1.20.1250.20">
    <property type="entry name" value="MFS general substrate transporter like domains"/>
    <property type="match status" value="2"/>
</dbReference>
<evidence type="ECO:0000256" key="5">
    <source>
        <dbReference type="ARBA" id="ARBA00022989"/>
    </source>
</evidence>
<evidence type="ECO:0000256" key="1">
    <source>
        <dbReference type="ARBA" id="ARBA00004651"/>
    </source>
</evidence>
<dbReference type="InterPro" id="IPR036259">
    <property type="entry name" value="MFS_trans_sf"/>
</dbReference>
<keyword evidence="4 7" id="KW-0812">Transmembrane</keyword>
<evidence type="ECO:0000259" key="8">
    <source>
        <dbReference type="PROSITE" id="PS50850"/>
    </source>
</evidence>
<evidence type="ECO:0000256" key="2">
    <source>
        <dbReference type="ARBA" id="ARBA00022448"/>
    </source>
</evidence>
<keyword evidence="5 7" id="KW-1133">Transmembrane helix</keyword>
<dbReference type="PANTHER" id="PTHR23521">
    <property type="entry name" value="TRANSPORTER MFS SUPERFAMILY"/>
    <property type="match status" value="1"/>
</dbReference>
<organism evidence="9 10">
    <name type="scientific">Campylobacter novaezeelandiae</name>
    <dbReference type="NCBI Taxonomy" id="2267891"/>
    <lineage>
        <taxon>Bacteria</taxon>
        <taxon>Pseudomonadati</taxon>
        <taxon>Campylobacterota</taxon>
        <taxon>Epsilonproteobacteria</taxon>
        <taxon>Campylobacterales</taxon>
        <taxon>Campylobacteraceae</taxon>
        <taxon>Campylobacter</taxon>
    </lineage>
</organism>
<proteinExistence type="predicted"/>
<keyword evidence="3" id="KW-1003">Cell membrane</keyword>
<feature type="domain" description="Major facilitator superfamily (MFS) profile" evidence="8">
    <location>
        <begin position="9"/>
        <end position="374"/>
    </location>
</feature>
<feature type="transmembrane region" description="Helical" evidence="7">
    <location>
        <begin position="331"/>
        <end position="352"/>
    </location>
</feature>
<dbReference type="SUPFAM" id="SSF103473">
    <property type="entry name" value="MFS general substrate transporter"/>
    <property type="match status" value="1"/>
</dbReference>
<keyword evidence="6 7" id="KW-0472">Membrane</keyword>
<keyword evidence="10" id="KW-1185">Reference proteome</keyword>
<sequence>MSLTRIIRSLMALFASMAFLFAGNALMMSSIGVILKENNSSSLVIGIISSCFFIGALCATIGIHKIISKIGHIRSFGLFVSIFGISAILHALSNNLFFWAFLRFLIGICYYGLLMVIESWLNEKSKNATRSRILGFYEIIFYFSYALGTLILALNLSQYTIFIISASLILFSSLPLNLIKIKEPAIPKPHPISIPKIFNIAPLAIATSLVGGLLIGGFFSMSSLFIILQGYDTKFVSYFIACATLGGFLAQAIIGFISDRLGRKFAIIICVLIGFLTMLCFLLFKPNIYFQYFLAFFLGFGTFCLYALALARANDTLTSKDGIVELGRGVLFCYSLGSLISPLILGILMQYFTFYGFIYFYAFLFAFLFIFAINKPNFISKKIKILKIR</sequence>
<dbReference type="Proteomes" id="UP000292583">
    <property type="component" value="Unassembled WGS sequence"/>
</dbReference>
<name>A0A4Q9JVZ3_9BACT</name>
<dbReference type="PROSITE" id="PS50850">
    <property type="entry name" value="MFS"/>
    <property type="match status" value="1"/>
</dbReference>
<dbReference type="RefSeq" id="WP_131186607.1">
    <property type="nucleotide sequence ID" value="NZ_QPGR01000007.1"/>
</dbReference>
<feature type="transmembrane region" description="Helical" evidence="7">
    <location>
        <begin position="265"/>
        <end position="284"/>
    </location>
</feature>
<feature type="transmembrane region" description="Helical" evidence="7">
    <location>
        <begin position="75"/>
        <end position="92"/>
    </location>
</feature>
<gene>
    <name evidence="9" type="ORF">DU473_04425</name>
</gene>
<feature type="transmembrane region" description="Helical" evidence="7">
    <location>
        <begin position="133"/>
        <end position="153"/>
    </location>
</feature>
<dbReference type="OrthoDB" id="9797524at2"/>
<evidence type="ECO:0000256" key="7">
    <source>
        <dbReference type="SAM" id="Phobius"/>
    </source>
</evidence>
<comment type="caution">
    <text evidence="9">The sequence shown here is derived from an EMBL/GenBank/DDBJ whole genome shotgun (WGS) entry which is preliminary data.</text>
</comment>